<sequence>MKGIFFRPFFFLLVPLIFLSCTEELDFDQFDDLSVTPTLASGLFYLESTEEFINTVNVSGVFYEQTFNFDPFNEQFVAERLLEGTLSYEIENTTSKRITLFIEFLDEADTVLDTESFTVDPAPSGTLTREVAYGPAGRNIDILTTTSSLRVTGGNLSDTTSTSSESEPKIILRSAAEFLFRLK</sequence>
<dbReference type="PROSITE" id="PS51257">
    <property type="entry name" value="PROKAR_LIPOPROTEIN"/>
    <property type="match status" value="1"/>
</dbReference>
<dbReference type="EMBL" id="QTJX01000001">
    <property type="protein sequence ID" value="RDY60673.1"/>
    <property type="molecule type" value="Genomic_DNA"/>
</dbReference>
<gene>
    <name evidence="1" type="ORF">DX873_00390</name>
</gene>
<dbReference type="AlphaFoldDB" id="A0A371JS78"/>
<keyword evidence="2" id="KW-1185">Reference proteome</keyword>
<dbReference type="RefSeq" id="WP_116182562.1">
    <property type="nucleotide sequence ID" value="NZ_QTJX01000001.1"/>
</dbReference>
<accession>A0A371JS78</accession>
<dbReference type="OrthoDB" id="1448832at2"/>
<comment type="caution">
    <text evidence="1">The sequence shown here is derived from an EMBL/GenBank/DDBJ whole genome shotgun (WGS) entry which is preliminary data.</text>
</comment>
<proteinExistence type="predicted"/>
<evidence type="ECO:0000313" key="2">
    <source>
        <dbReference type="Proteomes" id="UP000261828"/>
    </source>
</evidence>
<evidence type="ECO:0000313" key="1">
    <source>
        <dbReference type="EMBL" id="RDY60673.1"/>
    </source>
</evidence>
<organism evidence="1 2">
    <name type="scientific">Flagellimonas nanhaiensis</name>
    <dbReference type="NCBI Taxonomy" id="2292706"/>
    <lineage>
        <taxon>Bacteria</taxon>
        <taxon>Pseudomonadati</taxon>
        <taxon>Bacteroidota</taxon>
        <taxon>Flavobacteriia</taxon>
        <taxon>Flavobacteriales</taxon>
        <taxon>Flavobacteriaceae</taxon>
        <taxon>Flagellimonas</taxon>
    </lineage>
</organism>
<dbReference type="Proteomes" id="UP000261828">
    <property type="component" value="Unassembled WGS sequence"/>
</dbReference>
<protein>
    <submittedName>
        <fullName evidence="1">Uncharacterized protein</fullName>
    </submittedName>
</protein>
<reference evidence="1 2" key="1">
    <citation type="submission" date="2018-08" db="EMBL/GenBank/DDBJ databases">
        <title>Muricauda nanhaiensis sp. nov., isolated from seawater of the South China Sea.</title>
        <authorList>
            <person name="Dang Y."/>
        </authorList>
    </citation>
    <scope>NUCLEOTIDE SEQUENCE [LARGE SCALE GENOMIC DNA]</scope>
    <source>
        <strain evidence="1 2">SM1704</strain>
    </source>
</reference>
<name>A0A371JS78_9FLAO</name>